<feature type="compositionally biased region" description="Polar residues" evidence="3">
    <location>
        <begin position="846"/>
        <end position="866"/>
    </location>
</feature>
<dbReference type="InterPro" id="IPR022812">
    <property type="entry name" value="Dynamin"/>
</dbReference>
<feature type="domain" description="GED" evidence="4">
    <location>
        <begin position="622"/>
        <end position="713"/>
    </location>
</feature>
<feature type="region of interest" description="Disordered" evidence="3">
    <location>
        <begin position="728"/>
        <end position="821"/>
    </location>
</feature>
<dbReference type="SUPFAM" id="SSF52540">
    <property type="entry name" value="P-loop containing nucleoside triphosphate hydrolases"/>
    <property type="match status" value="1"/>
</dbReference>
<keyword evidence="1" id="KW-0547">Nucleotide-binding</keyword>
<accession>A0ABY0HEG1</accession>
<name>A0ABY0HEG1_9PEZI</name>
<dbReference type="Pfam" id="PF00350">
    <property type="entry name" value="Dynamin_N"/>
    <property type="match status" value="1"/>
</dbReference>
<feature type="domain" description="Dynamin-type G" evidence="5">
    <location>
        <begin position="36"/>
        <end position="316"/>
    </location>
</feature>
<sequence length="911" mass="100304">MEDIALDADALGQLQAQQKELLDTIDDLRKRFIDRFVDLPQIVVVGDQSSGKSSVLEAISRVRFPVKDGVYTRFATELVLRADSTTRVDVTIQPSQSSNRGVQPFNETRFNSDELPRLIEDAKRKMLVDGSGFSEDVLRVEIQEPNLTQLTLVDLPGFYHSEGENQPAAGRQLVDRLAARYMSQGNTIILAIVSARNQVVLQAVLSKVKEHDKNTERTLGIITKPDHLDPGSQDEEDFVRLAKNLDRSHKLVLGWHVLRNRTDREQDHTHEQRDDAERDFFMSAPWSSLPPRNRGVDALRAKLSKTLLQHIKNNLPALIHGIEDNLNVRQRRLRHLGEPRSSPDQLRLYLDHIASQFQRLSRDAVEGNYGDEFFGGLYPETGGIHTSHTRIRKLRGLIRDLNRTFAYILATKGSSSIILPREPHESNDNASDTPALPQYLQALVDQYKFDEPPTVSFESITIDLERLSSESQGNEFPGTSNDRVAIQLFQHQSRPWEKIAHFHLRLVLDTAKAFVEALMEYITGPDTQTFASILREFVHPFFDQKVSELENKLVELLHHYKSGYPQPLDAEFRSLLSSRRRKNLTEEALGDLLAARPEVFTDAGREELRKRQNISHSSGFGVEELIDKSETYYEMSLRTFTDNVIVLAIENCLIRDLPNVFTTHAVNRMEPTKLEQLASESPDIQQERTELKEEIEALTKGSRDGVQTNMAAAISILSAMDNLSLATPPIRDGADGTTLSAPGVSQTPSTSGTASGDRGERESHASGPSSSTPKIASGSLSNPGAAQARTPNTGGGSFNSPAPGKKGNSQRSGANVPFSFAEPPGPYTGLFAHLANTSKKGDSSGAILSSSTPGVFGKTSPNTLATGNGASGSSSPLSNSSTAQQSSPFGTGNASALYKGDGRPFVTCEPS</sequence>
<dbReference type="Proteomes" id="UP000294003">
    <property type="component" value="Unassembled WGS sequence"/>
</dbReference>
<dbReference type="Pfam" id="PF02212">
    <property type="entry name" value="GED"/>
    <property type="match status" value="1"/>
</dbReference>
<keyword evidence="7" id="KW-1185">Reference proteome</keyword>
<dbReference type="PANTHER" id="PTHR11566:SF149">
    <property type="entry name" value="GTPASE, PUTATIVE (AFU_ORTHOLOGUE AFUA_6G11890)-RELATED"/>
    <property type="match status" value="1"/>
</dbReference>
<dbReference type="Gene3D" id="1.20.120.1240">
    <property type="entry name" value="Dynamin, middle domain"/>
    <property type="match status" value="1"/>
</dbReference>
<protein>
    <recommendedName>
        <fullName evidence="8">GED domain-containing protein</fullName>
    </recommendedName>
</protein>
<evidence type="ECO:0000313" key="6">
    <source>
        <dbReference type="EMBL" id="RYO91622.1"/>
    </source>
</evidence>
<organism evidence="6 7">
    <name type="scientific">Monosporascus cannonballus</name>
    <dbReference type="NCBI Taxonomy" id="155416"/>
    <lineage>
        <taxon>Eukaryota</taxon>
        <taxon>Fungi</taxon>
        <taxon>Dikarya</taxon>
        <taxon>Ascomycota</taxon>
        <taxon>Pezizomycotina</taxon>
        <taxon>Sordariomycetes</taxon>
        <taxon>Xylariomycetidae</taxon>
        <taxon>Xylariales</taxon>
        <taxon>Xylariales incertae sedis</taxon>
        <taxon>Monosporascus</taxon>
    </lineage>
</organism>
<dbReference type="InterPro" id="IPR027417">
    <property type="entry name" value="P-loop_NTPase"/>
</dbReference>
<feature type="compositionally biased region" description="Polar residues" evidence="3">
    <location>
        <begin position="737"/>
        <end position="754"/>
    </location>
</feature>
<reference evidence="6 7" key="1">
    <citation type="submission" date="2018-06" db="EMBL/GenBank/DDBJ databases">
        <title>Complete Genomes of Monosporascus.</title>
        <authorList>
            <person name="Robinson A.J."/>
            <person name="Natvig D.O."/>
        </authorList>
    </citation>
    <scope>NUCLEOTIDE SEQUENCE [LARGE SCALE GENOMIC DNA]</scope>
    <source>
        <strain evidence="6 7">CBS 609.92</strain>
    </source>
</reference>
<dbReference type="InterPro" id="IPR003130">
    <property type="entry name" value="GED"/>
</dbReference>
<dbReference type="InterPro" id="IPR001401">
    <property type="entry name" value="Dynamin_GTPase"/>
</dbReference>
<evidence type="ECO:0000259" key="5">
    <source>
        <dbReference type="PROSITE" id="PS51718"/>
    </source>
</evidence>
<dbReference type="PROSITE" id="PS51388">
    <property type="entry name" value="GED"/>
    <property type="match status" value="1"/>
</dbReference>
<evidence type="ECO:0000256" key="2">
    <source>
        <dbReference type="ARBA" id="ARBA00023134"/>
    </source>
</evidence>
<evidence type="ECO:0000313" key="7">
    <source>
        <dbReference type="Proteomes" id="UP000294003"/>
    </source>
</evidence>
<feature type="compositionally biased region" description="Low complexity" evidence="3">
    <location>
        <begin position="871"/>
        <end position="888"/>
    </location>
</feature>
<evidence type="ECO:0000259" key="4">
    <source>
        <dbReference type="PROSITE" id="PS51388"/>
    </source>
</evidence>
<dbReference type="CDD" id="cd08771">
    <property type="entry name" value="DLP_1"/>
    <property type="match status" value="1"/>
</dbReference>
<dbReference type="InterPro" id="IPR030381">
    <property type="entry name" value="G_DYNAMIN_dom"/>
</dbReference>
<feature type="compositionally biased region" description="Polar residues" evidence="3">
    <location>
        <begin position="766"/>
        <end position="792"/>
    </location>
</feature>
<dbReference type="PROSITE" id="PS51718">
    <property type="entry name" value="G_DYNAMIN_2"/>
    <property type="match status" value="1"/>
</dbReference>
<dbReference type="Pfam" id="PF01031">
    <property type="entry name" value="Dynamin_M"/>
    <property type="match status" value="1"/>
</dbReference>
<feature type="region of interest" description="Disordered" evidence="3">
    <location>
        <begin position="838"/>
        <end position="911"/>
    </location>
</feature>
<dbReference type="InterPro" id="IPR000375">
    <property type="entry name" value="Dynamin_stalk"/>
</dbReference>
<dbReference type="InterPro" id="IPR020850">
    <property type="entry name" value="GED_dom"/>
</dbReference>
<proteinExistence type="predicted"/>
<evidence type="ECO:0000256" key="3">
    <source>
        <dbReference type="SAM" id="MobiDB-lite"/>
    </source>
</evidence>
<dbReference type="Gene3D" id="3.40.50.300">
    <property type="entry name" value="P-loop containing nucleotide triphosphate hydrolases"/>
    <property type="match status" value="1"/>
</dbReference>
<comment type="caution">
    <text evidence="6">The sequence shown here is derived from an EMBL/GenBank/DDBJ whole genome shotgun (WGS) entry which is preliminary data.</text>
</comment>
<dbReference type="InterPro" id="IPR045063">
    <property type="entry name" value="Dynamin_N"/>
</dbReference>
<dbReference type="PANTHER" id="PTHR11566">
    <property type="entry name" value="DYNAMIN"/>
    <property type="match status" value="1"/>
</dbReference>
<keyword evidence="2" id="KW-0342">GTP-binding</keyword>
<evidence type="ECO:0008006" key="8">
    <source>
        <dbReference type="Google" id="ProtNLM"/>
    </source>
</evidence>
<gene>
    <name evidence="6" type="ORF">DL762_002060</name>
</gene>
<evidence type="ECO:0000256" key="1">
    <source>
        <dbReference type="ARBA" id="ARBA00022741"/>
    </source>
</evidence>
<dbReference type="SMART" id="SM00053">
    <property type="entry name" value="DYNc"/>
    <property type="match status" value="1"/>
</dbReference>
<dbReference type="EMBL" id="QJNS01000038">
    <property type="protein sequence ID" value="RYO91622.1"/>
    <property type="molecule type" value="Genomic_DNA"/>
</dbReference>
<dbReference type="PRINTS" id="PR00195">
    <property type="entry name" value="DYNAMIN"/>
</dbReference>